<keyword evidence="2" id="KW-0732">Signal</keyword>
<keyword evidence="1" id="KW-0812">Transmembrane</keyword>
<feature type="signal peptide" evidence="2">
    <location>
        <begin position="1"/>
        <end position="23"/>
    </location>
</feature>
<feature type="chain" id="PRO_5038686562" evidence="2">
    <location>
        <begin position="24"/>
        <end position="401"/>
    </location>
</feature>
<feature type="transmembrane region" description="Helical" evidence="1">
    <location>
        <begin position="376"/>
        <end position="395"/>
    </location>
</feature>
<protein>
    <submittedName>
        <fullName evidence="3">LPXTG-motif cell wall anchor domain-containing protein</fullName>
    </submittedName>
</protein>
<dbReference type="NCBIfam" id="TIGR01167">
    <property type="entry name" value="LPXTG_anchor"/>
    <property type="match status" value="1"/>
</dbReference>
<evidence type="ECO:0000256" key="2">
    <source>
        <dbReference type="SAM" id="SignalP"/>
    </source>
</evidence>
<evidence type="ECO:0000313" key="4">
    <source>
        <dbReference type="Proteomes" id="UP000189941"/>
    </source>
</evidence>
<dbReference type="EMBL" id="FUWO01000008">
    <property type="protein sequence ID" value="SJZ54030.1"/>
    <property type="molecule type" value="Genomic_DNA"/>
</dbReference>
<evidence type="ECO:0000313" key="3">
    <source>
        <dbReference type="EMBL" id="SJZ54030.1"/>
    </source>
</evidence>
<proteinExistence type="predicted"/>
<sequence length="401" mass="44468">MKKLVIGLICLFQVMCLPNISVKANETTTVRHETSTETTNSETTVTTEESTTVSTMVEVPEGLIGAQVADYLVADQFYQIIIKNTADEVVYQKDDAIFLQSDLEKLQAILKTSSHLYIDLGDGQYALPVASLRLVNQTLTFIYDDVIGYSAVFHEGVVTNSGMIISDASDPVIETVTIEQPDISGWVVNQPSNMTAEILTISLENQEYWATMPYKVGVNGDVLDETNTIYLGAFTLTESPYNLHLNIVPKTEAPKEKENNRRLTNKLKTALDREKTLQENTITDNAPMTTTTVQDENMQSDTVTEMSHEATTPSVDEQPTIPEMATSNETTELTQSQYSTENTVTTRQTTIEDLQAVVPNQDNNRRKLPLTGEKSGAIMMIVVPLLVLGLLLVIFNKKEKL</sequence>
<keyword evidence="1" id="KW-0472">Membrane</keyword>
<reference evidence="4" key="1">
    <citation type="submission" date="2017-02" db="EMBL/GenBank/DDBJ databases">
        <authorList>
            <person name="Varghese N."/>
            <person name="Submissions S."/>
        </authorList>
    </citation>
    <scope>NUCLEOTIDE SEQUENCE [LARGE SCALE GENOMIC DNA]</scope>
    <source>
        <strain evidence="4">DSM 15739</strain>
    </source>
</reference>
<organism evidence="3 4">
    <name type="scientific">Globicatella sulfidifaciens DSM 15739</name>
    <dbReference type="NCBI Taxonomy" id="1121925"/>
    <lineage>
        <taxon>Bacteria</taxon>
        <taxon>Bacillati</taxon>
        <taxon>Bacillota</taxon>
        <taxon>Bacilli</taxon>
        <taxon>Lactobacillales</taxon>
        <taxon>Aerococcaceae</taxon>
        <taxon>Globicatella</taxon>
    </lineage>
</organism>
<dbReference type="AlphaFoldDB" id="A0A1T4LH68"/>
<dbReference type="RefSeq" id="WP_078755833.1">
    <property type="nucleotide sequence ID" value="NZ_FUWO01000008.1"/>
</dbReference>
<dbReference type="Proteomes" id="UP000189941">
    <property type="component" value="Unassembled WGS sequence"/>
</dbReference>
<dbReference type="OrthoDB" id="56768at2"/>
<gene>
    <name evidence="3" type="ORF">SAMN02746011_01072</name>
</gene>
<keyword evidence="1" id="KW-1133">Transmembrane helix</keyword>
<name>A0A1T4LH68_9LACT</name>
<keyword evidence="4" id="KW-1185">Reference proteome</keyword>
<evidence type="ECO:0000256" key="1">
    <source>
        <dbReference type="SAM" id="Phobius"/>
    </source>
</evidence>
<accession>A0A1T4LH68</accession>